<evidence type="ECO:0000313" key="3">
    <source>
        <dbReference type="Proteomes" id="UP000182360"/>
    </source>
</evidence>
<organism evidence="2 3">
    <name type="scientific">Treponema bryantii</name>
    <dbReference type="NCBI Taxonomy" id="163"/>
    <lineage>
        <taxon>Bacteria</taxon>
        <taxon>Pseudomonadati</taxon>
        <taxon>Spirochaetota</taxon>
        <taxon>Spirochaetia</taxon>
        <taxon>Spirochaetales</taxon>
        <taxon>Treponemataceae</taxon>
        <taxon>Treponema</taxon>
    </lineage>
</organism>
<gene>
    <name evidence="2" type="ORF">SAMN04487977_10569</name>
</gene>
<keyword evidence="3" id="KW-1185">Reference proteome</keyword>
<dbReference type="Proteomes" id="UP000182360">
    <property type="component" value="Unassembled WGS sequence"/>
</dbReference>
<evidence type="ECO:0000313" key="2">
    <source>
        <dbReference type="EMBL" id="SEQ51508.1"/>
    </source>
</evidence>
<keyword evidence="1" id="KW-0175">Coiled coil</keyword>
<protein>
    <submittedName>
        <fullName evidence="2">Uncharacterized protein</fullName>
    </submittedName>
</protein>
<accession>A0A1H9GNI0</accession>
<name>A0A1H9GNI0_9SPIR</name>
<feature type="coiled-coil region" evidence="1">
    <location>
        <begin position="4"/>
        <end position="52"/>
    </location>
</feature>
<dbReference type="AlphaFoldDB" id="A0A1H9GNI0"/>
<reference evidence="2 3" key="1">
    <citation type="submission" date="2016-10" db="EMBL/GenBank/DDBJ databases">
        <authorList>
            <person name="de Groot N.N."/>
        </authorList>
    </citation>
    <scope>NUCLEOTIDE SEQUENCE [LARGE SCALE GENOMIC DNA]</scope>
    <source>
        <strain evidence="2 3">B25</strain>
    </source>
</reference>
<dbReference type="EMBL" id="FOFU01000005">
    <property type="protein sequence ID" value="SEQ51508.1"/>
    <property type="molecule type" value="Genomic_DNA"/>
</dbReference>
<proteinExistence type="predicted"/>
<sequence>MFLIGCNSKEIDEIKKKNELLEKENNDLNTQISDLSNSIRELKKTNYELNHQHEDSEQYMFSDFELTTLIDSIFKDFHYEFPEIINFDNIRTYTYDTSKFSKEEKQFYNDYVGCYLPEIFLTKEYISSHLSEFTINFIENDIVFWGYRRSKNGIHYDIENKKFYTYTTFSSKQIENFSEYKSFQTNGSEKYIRLTDFNLIKEVIDEKKQKMNREPLSNLEENKVRELLLQFYSLLQQNKFNKILNNYFSSVDKNYISHFEWDEYVNMFYINYGYLYDHVDPFDIYINTFFNDNIDNYDEDIIFVELKYSDPTKYVSFAIKEIDGKYKIIKYNL</sequence>
<evidence type="ECO:0000256" key="1">
    <source>
        <dbReference type="SAM" id="Coils"/>
    </source>
</evidence>